<name>A0A087U5F4_STEMI</name>
<dbReference type="OrthoDB" id="10006996at2759"/>
<dbReference type="InterPro" id="IPR013783">
    <property type="entry name" value="Ig-like_fold"/>
</dbReference>
<feature type="non-terminal residue" evidence="2">
    <location>
        <position position="246"/>
    </location>
</feature>
<keyword evidence="2" id="KW-0675">Receptor</keyword>
<keyword evidence="3" id="KW-1185">Reference proteome</keyword>
<feature type="domain" description="Ig-like" evidence="1">
    <location>
        <begin position="153"/>
        <end position="226"/>
    </location>
</feature>
<sequence length="246" mass="27953">MAKETVSGDGNSTLSRLRFRPTSEEHGKTLICRAHNPETPDSALEDRWELNVYFVPQLSLALGASQQYEHIREGSDVYFDCNIQANPPVTNVMWRFQSRRLEHQPSMGIIVRNHSLLLQNVGRRHRGTYRCLATNQEGEGQSEDTELAIQFSPVCISGQKRMYGVAKHEEINVTCEVDADPDDIQFRWMFNNTSEMIDIITFTSSATRSIASYVPRSKMDYGTLSCWGRNSIGVQRQPCIFTIMPA</sequence>
<dbReference type="PANTHER" id="PTHR23278">
    <property type="entry name" value="SIDESTEP PROTEIN"/>
    <property type="match status" value="1"/>
</dbReference>
<dbReference type="OMA" id="CIFTIMP"/>
<dbReference type="Gene3D" id="2.60.40.10">
    <property type="entry name" value="Immunoglobulins"/>
    <property type="match status" value="3"/>
</dbReference>
<evidence type="ECO:0000259" key="1">
    <source>
        <dbReference type="PROSITE" id="PS50835"/>
    </source>
</evidence>
<organism evidence="2 3">
    <name type="scientific">Stegodyphus mimosarum</name>
    <name type="common">African social velvet spider</name>
    <dbReference type="NCBI Taxonomy" id="407821"/>
    <lineage>
        <taxon>Eukaryota</taxon>
        <taxon>Metazoa</taxon>
        <taxon>Ecdysozoa</taxon>
        <taxon>Arthropoda</taxon>
        <taxon>Chelicerata</taxon>
        <taxon>Arachnida</taxon>
        <taxon>Araneae</taxon>
        <taxon>Araneomorphae</taxon>
        <taxon>Entelegynae</taxon>
        <taxon>Eresoidea</taxon>
        <taxon>Eresidae</taxon>
        <taxon>Stegodyphus</taxon>
    </lineage>
</organism>
<evidence type="ECO:0000313" key="2">
    <source>
        <dbReference type="EMBL" id="KFM72593.1"/>
    </source>
</evidence>
<accession>A0A087U5F4</accession>
<dbReference type="PANTHER" id="PTHR23278:SF19">
    <property type="entry name" value="OBSCURIN"/>
    <property type="match status" value="1"/>
</dbReference>
<dbReference type="SMART" id="SM00408">
    <property type="entry name" value="IGc2"/>
    <property type="match status" value="1"/>
</dbReference>
<dbReference type="InterPro" id="IPR003598">
    <property type="entry name" value="Ig_sub2"/>
</dbReference>
<dbReference type="SMART" id="SM00409">
    <property type="entry name" value="IG"/>
    <property type="match status" value="1"/>
</dbReference>
<dbReference type="STRING" id="407821.A0A087U5F4"/>
<proteinExistence type="predicted"/>
<dbReference type="SUPFAM" id="SSF48726">
    <property type="entry name" value="Immunoglobulin"/>
    <property type="match status" value="3"/>
</dbReference>
<dbReference type="Proteomes" id="UP000054359">
    <property type="component" value="Unassembled WGS sequence"/>
</dbReference>
<dbReference type="AlphaFoldDB" id="A0A087U5F4"/>
<protein>
    <submittedName>
        <fullName evidence="2">B-cell receptor CD22</fullName>
    </submittedName>
</protein>
<dbReference type="InterPro" id="IPR007110">
    <property type="entry name" value="Ig-like_dom"/>
</dbReference>
<dbReference type="InterPro" id="IPR036179">
    <property type="entry name" value="Ig-like_dom_sf"/>
</dbReference>
<dbReference type="PROSITE" id="PS50835">
    <property type="entry name" value="IG_LIKE"/>
    <property type="match status" value="2"/>
</dbReference>
<dbReference type="InterPro" id="IPR003599">
    <property type="entry name" value="Ig_sub"/>
</dbReference>
<gene>
    <name evidence="2" type="ORF">X975_16397</name>
</gene>
<dbReference type="Pfam" id="PF13927">
    <property type="entry name" value="Ig_3"/>
    <property type="match status" value="1"/>
</dbReference>
<feature type="domain" description="Ig-like" evidence="1">
    <location>
        <begin position="56"/>
        <end position="148"/>
    </location>
</feature>
<evidence type="ECO:0000313" key="3">
    <source>
        <dbReference type="Proteomes" id="UP000054359"/>
    </source>
</evidence>
<reference evidence="2 3" key="1">
    <citation type="submission" date="2013-11" db="EMBL/GenBank/DDBJ databases">
        <title>Genome sequencing of Stegodyphus mimosarum.</title>
        <authorList>
            <person name="Bechsgaard J."/>
        </authorList>
    </citation>
    <scope>NUCLEOTIDE SEQUENCE [LARGE SCALE GENOMIC DNA]</scope>
</reference>
<dbReference type="EMBL" id="KK118269">
    <property type="protein sequence ID" value="KFM72593.1"/>
    <property type="molecule type" value="Genomic_DNA"/>
</dbReference>